<evidence type="ECO:0000256" key="3">
    <source>
        <dbReference type="ARBA" id="ARBA00022801"/>
    </source>
</evidence>
<dbReference type="Proteomes" id="UP001596145">
    <property type="component" value="Unassembled WGS sequence"/>
</dbReference>
<evidence type="ECO:0000256" key="1">
    <source>
        <dbReference type="ARBA" id="ARBA00001947"/>
    </source>
</evidence>
<proteinExistence type="predicted"/>
<dbReference type="AlphaFoldDB" id="A0ABD5QW95"/>
<dbReference type="InterPro" id="IPR024087">
    <property type="entry name" value="Creatininase-like_sf"/>
</dbReference>
<organism evidence="5 6">
    <name type="scientific">Halorubrum glutamatedens</name>
    <dbReference type="NCBI Taxonomy" id="2707018"/>
    <lineage>
        <taxon>Archaea</taxon>
        <taxon>Methanobacteriati</taxon>
        <taxon>Methanobacteriota</taxon>
        <taxon>Stenosarchaea group</taxon>
        <taxon>Halobacteria</taxon>
        <taxon>Halobacteriales</taxon>
        <taxon>Haloferacaceae</taxon>
        <taxon>Halorubrum</taxon>
    </lineage>
</organism>
<comment type="cofactor">
    <cofactor evidence="1">
        <name>Zn(2+)</name>
        <dbReference type="ChEBI" id="CHEBI:29105"/>
    </cofactor>
</comment>
<gene>
    <name evidence="5" type="ORF">ACFPJA_16910</name>
</gene>
<keyword evidence="6" id="KW-1185">Reference proteome</keyword>
<evidence type="ECO:0000313" key="6">
    <source>
        <dbReference type="Proteomes" id="UP001596145"/>
    </source>
</evidence>
<sequence length="261" mass="28137">MSQEKRRQRRNQYLLERLSWPDIQRRIENGSRTVILPIGAVEQHGPHLPLGTDSFIGESLGCRLAAELGDALVAPVIRVGVSEEHTSFSGTISVGIDALFETIRGHVRSVATHGVETVVLLPTHGGNIPPVRTIAPELADELPETTVVPIADLDRYTKAMNRALSEVGIEIDEPVIHAGATETAAMLAIEPDLVSMEDADPGHEGDVSYARILNHGFEAVTESGVLGDPTVATTEAGEHLLSVLTEEFSDWIHSERTAANP</sequence>
<dbReference type="GO" id="GO:0046872">
    <property type="term" value="F:metal ion binding"/>
    <property type="evidence" value="ECO:0007669"/>
    <property type="project" value="UniProtKB-KW"/>
</dbReference>
<evidence type="ECO:0000313" key="5">
    <source>
        <dbReference type="EMBL" id="MFC5136391.1"/>
    </source>
</evidence>
<dbReference type="RefSeq" id="WP_122104668.1">
    <property type="nucleotide sequence ID" value="NZ_JBHSKV010000024.1"/>
</dbReference>
<dbReference type="Gene3D" id="3.40.50.10310">
    <property type="entry name" value="Creatininase"/>
    <property type="match status" value="1"/>
</dbReference>
<dbReference type="Pfam" id="PF02633">
    <property type="entry name" value="Creatininase"/>
    <property type="match status" value="1"/>
</dbReference>
<evidence type="ECO:0000256" key="4">
    <source>
        <dbReference type="ARBA" id="ARBA00022833"/>
    </source>
</evidence>
<name>A0ABD5QW95_9EURY</name>
<protein>
    <submittedName>
        <fullName evidence="5">Creatininase family protein</fullName>
    </submittedName>
</protein>
<keyword evidence="3" id="KW-0378">Hydrolase</keyword>
<dbReference type="PANTHER" id="PTHR35005">
    <property type="entry name" value="3-DEHYDRO-SCYLLO-INOSOSE HYDROLASE"/>
    <property type="match status" value="1"/>
</dbReference>
<keyword evidence="4" id="KW-0862">Zinc</keyword>
<dbReference type="InterPro" id="IPR003785">
    <property type="entry name" value="Creatininase/forma_Hydrolase"/>
</dbReference>
<dbReference type="PANTHER" id="PTHR35005:SF1">
    <property type="entry name" value="2-AMINO-5-FORMYLAMINO-6-RIBOSYLAMINOPYRIMIDIN-4(3H)-ONE 5'-MONOPHOSPHATE DEFORMYLASE"/>
    <property type="match status" value="1"/>
</dbReference>
<dbReference type="EMBL" id="JBHSKV010000024">
    <property type="protein sequence ID" value="MFC5136391.1"/>
    <property type="molecule type" value="Genomic_DNA"/>
</dbReference>
<keyword evidence="2" id="KW-0479">Metal-binding</keyword>
<reference evidence="5 6" key="1">
    <citation type="journal article" date="2019" name="Int. J. Syst. Evol. Microbiol.">
        <title>The Global Catalogue of Microorganisms (GCM) 10K type strain sequencing project: providing services to taxonomists for standard genome sequencing and annotation.</title>
        <authorList>
            <consortium name="The Broad Institute Genomics Platform"/>
            <consortium name="The Broad Institute Genome Sequencing Center for Infectious Disease"/>
            <person name="Wu L."/>
            <person name="Ma J."/>
        </authorList>
    </citation>
    <scope>NUCLEOTIDE SEQUENCE [LARGE SCALE GENOMIC DNA]</scope>
    <source>
        <strain evidence="5 6">CGMCC 1.16026</strain>
    </source>
</reference>
<dbReference type="SUPFAM" id="SSF102215">
    <property type="entry name" value="Creatininase"/>
    <property type="match status" value="1"/>
</dbReference>
<dbReference type="GO" id="GO:0016787">
    <property type="term" value="F:hydrolase activity"/>
    <property type="evidence" value="ECO:0007669"/>
    <property type="project" value="UniProtKB-KW"/>
</dbReference>
<accession>A0ABD5QW95</accession>
<evidence type="ECO:0000256" key="2">
    <source>
        <dbReference type="ARBA" id="ARBA00022723"/>
    </source>
</evidence>
<comment type="caution">
    <text evidence="5">The sequence shown here is derived from an EMBL/GenBank/DDBJ whole genome shotgun (WGS) entry which is preliminary data.</text>
</comment>